<reference evidence="2 3" key="2">
    <citation type="submission" date="2019-10" db="EMBL/GenBank/DDBJ databases">
        <title>Genome Sequences from Six Type Strain Members of the Archaeal Family Sulfolobaceae: Acidianus ambivalens, Acidianus infernus, Metallosphaera prunae, Stygiolobus azoricus, Sulfolobus metallicus, and Sulfurisphaera ohwakuensis.</title>
        <authorList>
            <person name="Counts J.A."/>
            <person name="Kelly R.M."/>
        </authorList>
    </citation>
    <scope>NUCLEOTIDE SEQUENCE [LARGE SCALE GENOMIC DNA]</scope>
    <source>
        <strain evidence="2 3">LEI 10</strain>
    </source>
</reference>
<name>A0A650CU24_ACIAM</name>
<dbReference type="EMBL" id="CP045482">
    <property type="protein sequence ID" value="QGR21215.1"/>
    <property type="molecule type" value="Genomic_DNA"/>
</dbReference>
<evidence type="ECO:0000313" key="1">
    <source>
        <dbReference type="EMBL" id="MQL56248.1"/>
    </source>
</evidence>
<evidence type="ECO:0000313" key="4">
    <source>
        <dbReference type="Proteomes" id="UP000474054"/>
    </source>
</evidence>
<keyword evidence="3" id="KW-1185">Reference proteome</keyword>
<evidence type="ECO:0000313" key="3">
    <source>
        <dbReference type="Proteomes" id="UP000426328"/>
    </source>
</evidence>
<organism evidence="2 3">
    <name type="scientific">Acidianus ambivalens</name>
    <name type="common">Desulfurolobus ambivalens</name>
    <dbReference type="NCBI Taxonomy" id="2283"/>
    <lineage>
        <taxon>Archaea</taxon>
        <taxon>Thermoproteota</taxon>
        <taxon>Thermoprotei</taxon>
        <taxon>Sulfolobales</taxon>
        <taxon>Sulfolobaceae</taxon>
        <taxon>Acidianus</taxon>
    </lineage>
</organism>
<proteinExistence type="predicted"/>
<evidence type="ECO:0000313" key="2">
    <source>
        <dbReference type="EMBL" id="QGR21215.1"/>
    </source>
</evidence>
<sequence length="298" mass="34596">MKVILQQKYYPFADLITRYKELLKLSHKILDGLSINVEKILYAKITALPRSYFSPFVRVINPEVIILSLNKDFKIVGYDKTVDISKLTWRESYLRVEFIGSVNDIKAVFILTIRGSGKDRRDYGDIEVYAYNNNFDGFDELFKKTKLNLEPILRLEGVKYLAIGPLDSRIYDVDKIIAFSTNDIRSFLSVMIKFLRKVSQRNTDVEKKAVERLNSFLNFGTLFNKIYNKDKFIKATHRSFVEKGYNVIPGSLTIYGDKPLFDGYLNFIEKVIIPSLSEFPTEKEFEDKLNKGLSNIKL</sequence>
<accession>A0A650CU24</accession>
<reference evidence="1 4" key="1">
    <citation type="submission" date="2019-10" db="EMBL/GenBank/DDBJ databases">
        <title>Comparative genomics of sulfur disproportionating microorganisms.</title>
        <authorList>
            <person name="Ward L.M."/>
            <person name="Bertran E."/>
            <person name="Johnston D."/>
        </authorList>
    </citation>
    <scope>NUCLEOTIDE SEQUENCE [LARGE SCALE GENOMIC DNA]</scope>
    <source>
        <strain evidence="1 4">DSM 3772</strain>
    </source>
</reference>
<dbReference type="RefSeq" id="WP_152942767.1">
    <property type="nucleotide sequence ID" value="NZ_CP045482.1"/>
</dbReference>
<dbReference type="KEGG" id="aamb:D1866_03745"/>
<gene>
    <name evidence="2" type="ORF">D1866_03745</name>
    <name evidence="1" type="ORF">GFB69_11085</name>
</gene>
<dbReference type="EMBL" id="WHYS01000002">
    <property type="protein sequence ID" value="MQL56248.1"/>
    <property type="molecule type" value="Genomic_DNA"/>
</dbReference>
<dbReference type="GeneID" id="42778820"/>
<dbReference type="Proteomes" id="UP000426328">
    <property type="component" value="Chromosome"/>
</dbReference>
<dbReference type="Proteomes" id="UP000474054">
    <property type="component" value="Unassembled WGS sequence"/>
</dbReference>
<protein>
    <submittedName>
        <fullName evidence="2">Uncharacterized protein</fullName>
    </submittedName>
</protein>
<dbReference type="AlphaFoldDB" id="A0A650CU24"/>